<dbReference type="EMBL" id="CASHTH010004055">
    <property type="protein sequence ID" value="CAI8052933.1"/>
    <property type="molecule type" value="Genomic_DNA"/>
</dbReference>
<dbReference type="Gene3D" id="2.40.50.1070">
    <property type="match status" value="1"/>
</dbReference>
<keyword evidence="3 7" id="KW-0949">S-adenosyl-L-methionine</keyword>
<dbReference type="PANTHER" id="PTHR11061:SF30">
    <property type="entry name" value="TRNA (URACIL(54)-C(5))-METHYLTRANSFERASE"/>
    <property type="match status" value="1"/>
</dbReference>
<evidence type="ECO:0000313" key="8">
    <source>
        <dbReference type="EMBL" id="CAI8052933.1"/>
    </source>
</evidence>
<accession>A0AA35TR65</accession>
<feature type="binding site" evidence="7">
    <location>
        <position position="163"/>
    </location>
    <ligand>
        <name>S-adenosyl-L-methionine</name>
        <dbReference type="ChEBI" id="CHEBI:59789"/>
    </ligand>
</feature>
<proteinExistence type="inferred from homology"/>
<dbReference type="HAMAP" id="MF_00528">
    <property type="entry name" value="Maf"/>
    <property type="match status" value="1"/>
</dbReference>
<keyword evidence="4" id="KW-0378">Hydrolase</keyword>
<evidence type="ECO:0000256" key="5">
    <source>
        <dbReference type="ARBA" id="ARBA00033763"/>
    </source>
</evidence>
<dbReference type="InterPro" id="IPR029063">
    <property type="entry name" value="SAM-dependent_MTases_sf"/>
</dbReference>
<dbReference type="CDD" id="cd02440">
    <property type="entry name" value="AdoMet_MTases"/>
    <property type="match status" value="1"/>
</dbReference>
<dbReference type="InterPro" id="IPR003697">
    <property type="entry name" value="Maf-like"/>
</dbReference>
<name>A0AA35TR65_GEOBA</name>
<dbReference type="AlphaFoldDB" id="A0AA35TR65"/>
<evidence type="ECO:0000256" key="6">
    <source>
        <dbReference type="ARBA" id="ARBA00047278"/>
    </source>
</evidence>
<evidence type="ECO:0000256" key="7">
    <source>
        <dbReference type="PROSITE-ProRule" id="PRU01024"/>
    </source>
</evidence>
<dbReference type="InterPro" id="IPR029001">
    <property type="entry name" value="ITPase-like_fam"/>
</dbReference>
<comment type="caution">
    <text evidence="7">Lacks conserved residue(s) required for the propagation of feature annotation.</text>
</comment>
<dbReference type="GO" id="GO:0030697">
    <property type="term" value="F:tRNA (uracil(54)-C5)-methyltransferase activity, S-adenosyl methionine-dependent"/>
    <property type="evidence" value="ECO:0007669"/>
    <property type="project" value="UniProtKB-EC"/>
</dbReference>
<feature type="binding site" evidence="7">
    <location>
        <position position="134"/>
    </location>
    <ligand>
        <name>S-adenosyl-L-methionine</name>
        <dbReference type="ChEBI" id="CHEBI:59789"/>
    </ligand>
</feature>
<dbReference type="CDD" id="cd00555">
    <property type="entry name" value="Maf"/>
    <property type="match status" value="1"/>
</dbReference>
<dbReference type="PROSITE" id="PS51687">
    <property type="entry name" value="SAM_MT_RNA_M5U"/>
    <property type="match status" value="1"/>
</dbReference>
<dbReference type="GO" id="GO:0070041">
    <property type="term" value="F:rRNA (uridine-C5-)-methyltransferase activity"/>
    <property type="evidence" value="ECO:0007669"/>
    <property type="project" value="TreeGrafter"/>
</dbReference>
<comment type="similarity">
    <text evidence="7">Belongs to the class I-like SAM-binding methyltransferase superfamily. RNA M5U methyltransferase family.</text>
</comment>
<dbReference type="PANTHER" id="PTHR11061">
    <property type="entry name" value="RNA M5U METHYLTRANSFERASE"/>
    <property type="match status" value="1"/>
</dbReference>
<dbReference type="GO" id="GO:0070475">
    <property type="term" value="P:rRNA base methylation"/>
    <property type="evidence" value="ECO:0007669"/>
    <property type="project" value="TreeGrafter"/>
</dbReference>
<comment type="caution">
    <text evidence="8">The sequence shown here is derived from an EMBL/GenBank/DDBJ whole genome shotgun (WGS) entry which is preliminary data.</text>
</comment>
<dbReference type="InterPro" id="IPR030391">
    <property type="entry name" value="MeTrfase_TrmA_CS"/>
</dbReference>
<dbReference type="Gene3D" id="3.90.950.10">
    <property type="match status" value="1"/>
</dbReference>
<comment type="catalytic activity">
    <reaction evidence="6">
        <text>uridine(54) in tRNA + S-adenosyl-L-methionine = 5-methyluridine(54) in tRNA + S-adenosyl-L-homocysteine + H(+)</text>
        <dbReference type="Rhea" id="RHEA:42712"/>
        <dbReference type="Rhea" id="RHEA-COMP:10167"/>
        <dbReference type="Rhea" id="RHEA-COMP:10193"/>
        <dbReference type="ChEBI" id="CHEBI:15378"/>
        <dbReference type="ChEBI" id="CHEBI:57856"/>
        <dbReference type="ChEBI" id="CHEBI:59789"/>
        <dbReference type="ChEBI" id="CHEBI:65315"/>
        <dbReference type="ChEBI" id="CHEBI:74447"/>
        <dbReference type="EC" id="2.1.1.35"/>
    </reaction>
    <physiologicalReaction direction="left-to-right" evidence="6">
        <dbReference type="Rhea" id="RHEA:42713"/>
    </physiologicalReaction>
</comment>
<sequence length="467" mass="50402">MRVGGLFADAEDAPVAQTLPSPNRYGYRNHARLTVNRQGSLGFVNRETRQFVRIEHCMLMRPSVNKVLEELQDRCRETTQLSIRAGSDEDESPEGYLVQPQLFNSEVSITTGQKRYVETVGTGRFFVSSPSFFQVNVEQAAQAAEVVREGLELGPADVLLDAFTGVGTFAVLLAPYVSRVLAVEESSAAVADARKNAAVAYVSCDAETLARDLKILCAGGYVLDRVIPIDMFPQTHHVECVALLRWNGPAATDSLVLASASPRRRELLDALGLNFSVLPADVPEDPIPGETPQQMVERLSLDKALKVASKMESGFVVGGDSTVVHLGESLGKPADDDEARAMLRRLRGTTHHVSTGLTVVNTATGDSRTASMTSEISLRNFSDAEIEASIATGTPRDKAGAYAVQDTELRPASGWEGCYHNIIGLPTCLLLQLLGELGYRWPDDWELPEAGRCGPGCPSGTEAEASP</sequence>
<keyword evidence="2 7" id="KW-0808">Transferase</keyword>
<dbReference type="Pfam" id="PF02545">
    <property type="entry name" value="Maf"/>
    <property type="match status" value="1"/>
</dbReference>
<keyword evidence="9" id="KW-1185">Reference proteome</keyword>
<evidence type="ECO:0000256" key="4">
    <source>
        <dbReference type="ARBA" id="ARBA00022801"/>
    </source>
</evidence>
<dbReference type="PROSITE" id="PS01231">
    <property type="entry name" value="TRMA_2"/>
    <property type="match status" value="1"/>
</dbReference>
<keyword evidence="1 7" id="KW-0489">Methyltransferase</keyword>
<dbReference type="SUPFAM" id="SSF52972">
    <property type="entry name" value="ITPase-like"/>
    <property type="match status" value="1"/>
</dbReference>
<feature type="binding site" evidence="7">
    <location>
        <position position="184"/>
    </location>
    <ligand>
        <name>S-adenosyl-L-methionine</name>
        <dbReference type="ChEBI" id="CHEBI:59789"/>
    </ligand>
</feature>
<dbReference type="EC" id="2.1.1.35" evidence="5"/>
<dbReference type="SUPFAM" id="SSF53335">
    <property type="entry name" value="S-adenosyl-L-methionine-dependent methyltransferases"/>
    <property type="match status" value="1"/>
</dbReference>
<dbReference type="GO" id="GO:0047429">
    <property type="term" value="F:nucleoside triphosphate diphosphatase activity"/>
    <property type="evidence" value="ECO:0007669"/>
    <property type="project" value="InterPro"/>
</dbReference>
<dbReference type="NCBIfam" id="TIGR00172">
    <property type="entry name" value="maf"/>
    <property type="match status" value="1"/>
</dbReference>
<evidence type="ECO:0000256" key="3">
    <source>
        <dbReference type="ARBA" id="ARBA00022691"/>
    </source>
</evidence>
<reference evidence="8" key="1">
    <citation type="submission" date="2023-03" db="EMBL/GenBank/DDBJ databases">
        <authorList>
            <person name="Steffen K."/>
            <person name="Cardenas P."/>
        </authorList>
    </citation>
    <scope>NUCLEOTIDE SEQUENCE</scope>
</reference>
<organism evidence="8 9">
    <name type="scientific">Geodia barretti</name>
    <name type="common">Barrett's horny sponge</name>
    <dbReference type="NCBI Taxonomy" id="519541"/>
    <lineage>
        <taxon>Eukaryota</taxon>
        <taxon>Metazoa</taxon>
        <taxon>Porifera</taxon>
        <taxon>Demospongiae</taxon>
        <taxon>Heteroscleromorpha</taxon>
        <taxon>Tetractinellida</taxon>
        <taxon>Astrophorina</taxon>
        <taxon>Geodiidae</taxon>
        <taxon>Geodia</taxon>
    </lineage>
</organism>
<evidence type="ECO:0000313" key="9">
    <source>
        <dbReference type="Proteomes" id="UP001174909"/>
    </source>
</evidence>
<dbReference type="Proteomes" id="UP001174909">
    <property type="component" value="Unassembled WGS sequence"/>
</dbReference>
<dbReference type="InterPro" id="IPR010280">
    <property type="entry name" value="U5_MeTrfase_fam"/>
</dbReference>
<evidence type="ECO:0000256" key="1">
    <source>
        <dbReference type="ARBA" id="ARBA00022603"/>
    </source>
</evidence>
<protein>
    <recommendedName>
        <fullName evidence="5">tRNA (uracil(54)-C(5))-methyltransferase</fullName>
        <ecNumber evidence="5">2.1.1.35</ecNumber>
    </recommendedName>
</protein>
<gene>
    <name evidence="8" type="ORF">GBAR_LOCUS28959</name>
</gene>
<dbReference type="Gene3D" id="3.40.50.150">
    <property type="entry name" value="Vaccinia Virus protein VP39"/>
    <property type="match status" value="2"/>
</dbReference>
<evidence type="ECO:0000256" key="2">
    <source>
        <dbReference type="ARBA" id="ARBA00022679"/>
    </source>
</evidence>